<evidence type="ECO:0000313" key="1">
    <source>
        <dbReference type="EMBL" id="AYV83322.1"/>
    </source>
</evidence>
<gene>
    <name evidence="1" type="ORF">Hyperionvirus6_3</name>
</gene>
<protein>
    <submittedName>
        <fullName evidence="1">Uncharacterized protein</fullName>
    </submittedName>
</protein>
<organism evidence="1">
    <name type="scientific">Hyperionvirus sp</name>
    <dbReference type="NCBI Taxonomy" id="2487770"/>
    <lineage>
        <taxon>Viruses</taxon>
        <taxon>Varidnaviria</taxon>
        <taxon>Bamfordvirae</taxon>
        <taxon>Nucleocytoviricota</taxon>
        <taxon>Megaviricetes</taxon>
        <taxon>Imitervirales</taxon>
        <taxon>Mimiviridae</taxon>
        <taxon>Klosneuvirinae</taxon>
    </lineage>
</organism>
<accession>A0A3G5A8C8</accession>
<name>A0A3G5A8C8_9VIRU</name>
<reference evidence="1" key="1">
    <citation type="submission" date="2018-10" db="EMBL/GenBank/DDBJ databases">
        <title>Hidden diversity of soil giant viruses.</title>
        <authorList>
            <person name="Schulz F."/>
            <person name="Alteio L."/>
            <person name="Goudeau D."/>
            <person name="Ryan E.M."/>
            <person name="Malmstrom R.R."/>
            <person name="Blanchard J."/>
            <person name="Woyke T."/>
        </authorList>
    </citation>
    <scope>NUCLEOTIDE SEQUENCE</scope>
    <source>
        <strain evidence="1">HYV1</strain>
    </source>
</reference>
<proteinExistence type="predicted"/>
<dbReference type="EMBL" id="MK072388">
    <property type="protein sequence ID" value="AYV83322.1"/>
    <property type="molecule type" value="Genomic_DNA"/>
</dbReference>
<sequence length="40" mass="4686">MNPKGIMVLIQKIKNPRESTVMNWLMIQILSSNYLLLQIL</sequence>